<reference evidence="2" key="1">
    <citation type="submission" date="2016-11" db="EMBL/GenBank/DDBJ databases">
        <authorList>
            <person name="Varghese N."/>
            <person name="Submissions S."/>
        </authorList>
    </citation>
    <scope>NUCLEOTIDE SEQUENCE [LARGE SCALE GENOMIC DNA]</scope>
    <source>
        <strain evidence="2">CGMCC 1.6496</strain>
    </source>
</reference>
<evidence type="ECO:0000313" key="2">
    <source>
        <dbReference type="Proteomes" id="UP000184079"/>
    </source>
</evidence>
<protein>
    <submittedName>
        <fullName evidence="1">Uncharacterized protein</fullName>
    </submittedName>
</protein>
<name>A0A1M5M558_9BACI</name>
<proteinExistence type="predicted"/>
<dbReference type="AlphaFoldDB" id="A0A1M5M558"/>
<organism evidence="1 2">
    <name type="scientific">Virgibacillus chiguensis</name>
    <dbReference type="NCBI Taxonomy" id="411959"/>
    <lineage>
        <taxon>Bacteria</taxon>
        <taxon>Bacillati</taxon>
        <taxon>Bacillota</taxon>
        <taxon>Bacilli</taxon>
        <taxon>Bacillales</taxon>
        <taxon>Bacillaceae</taxon>
        <taxon>Virgibacillus</taxon>
    </lineage>
</organism>
<evidence type="ECO:0000313" key="1">
    <source>
        <dbReference type="EMBL" id="SHG72437.1"/>
    </source>
</evidence>
<accession>A0A1M5M558</accession>
<dbReference type="EMBL" id="FQXD01000001">
    <property type="protein sequence ID" value="SHG72437.1"/>
    <property type="molecule type" value="Genomic_DNA"/>
</dbReference>
<sequence length="44" mass="4865">MVAELTREKMPMAGSILHIRPMKDAPEVLYRILVGINVSQALTA</sequence>
<dbReference type="Proteomes" id="UP000184079">
    <property type="component" value="Unassembled WGS sequence"/>
</dbReference>
<gene>
    <name evidence="1" type="ORF">SAMN05421807_101378</name>
</gene>
<keyword evidence="2" id="KW-1185">Reference proteome</keyword>